<feature type="transmembrane region" description="Helical" evidence="8">
    <location>
        <begin position="179"/>
        <end position="210"/>
    </location>
</feature>
<protein>
    <submittedName>
        <fullName evidence="11">Mechanosensitive ion channel family protein</fullName>
    </submittedName>
</protein>
<dbReference type="InterPro" id="IPR010920">
    <property type="entry name" value="LSM_dom_sf"/>
</dbReference>
<keyword evidence="6 8" id="KW-0472">Membrane</keyword>
<feature type="domain" description="Mechanosensitive ion channel MscS" evidence="9">
    <location>
        <begin position="199"/>
        <end position="263"/>
    </location>
</feature>
<sequence length="409" mass="43380">MQTGNTTTSTTTSDIPGSDTAEWVDALFESVLGQTLGTLALLAVVVLLGLAVRWCGPRLKRHFDDLAVETVQALFVTVAAVVAATSVVALWGGATAFELAADALELGPRDAVAAVLTLAFLAGGYAVAHLAKRIVDRFAAQREALSQHHQEIAHHLVHLGVLVVVFLLVLAVWRVNVGSLLLGAGVLSVVLGLAARQTLGSVLAGFVVLFSRPFELGDWIVVGDDQGIVQDVTIVNTQIKTFDDEIVMIPNDIITSSKVINRSKLDRLRVSVDVGVDYDTDVERATELAEAAMQEVAADDVILEKPDPHVVLTEFGSSAVVLRCRFYIENPTSRGMWRAKTRVIGAVKERYEEAGITIPFPQRTLGAREEGAFSLAQRGEAVDVESGEGGESAGDSTGDSAGSDGGDAE</sequence>
<accession>A0ABD5Z1T6</accession>
<evidence type="ECO:0000256" key="3">
    <source>
        <dbReference type="ARBA" id="ARBA00022475"/>
    </source>
</evidence>
<dbReference type="InterPro" id="IPR006685">
    <property type="entry name" value="MscS_channel_2nd"/>
</dbReference>
<dbReference type="SUPFAM" id="SSF50182">
    <property type="entry name" value="Sm-like ribonucleoproteins"/>
    <property type="match status" value="1"/>
</dbReference>
<evidence type="ECO:0000259" key="10">
    <source>
        <dbReference type="Pfam" id="PF21082"/>
    </source>
</evidence>
<dbReference type="Proteomes" id="UP001596447">
    <property type="component" value="Unassembled WGS sequence"/>
</dbReference>
<feature type="domain" description="Mechanosensitive ion channel MscS C-terminal" evidence="10">
    <location>
        <begin position="270"/>
        <end position="358"/>
    </location>
</feature>
<dbReference type="EMBL" id="JBHTAR010000011">
    <property type="protein sequence ID" value="MFC7199146.1"/>
    <property type="molecule type" value="Genomic_DNA"/>
</dbReference>
<evidence type="ECO:0000313" key="11">
    <source>
        <dbReference type="EMBL" id="MFC7199146.1"/>
    </source>
</evidence>
<dbReference type="PANTHER" id="PTHR30221">
    <property type="entry name" value="SMALL-CONDUCTANCE MECHANOSENSITIVE CHANNEL"/>
    <property type="match status" value="1"/>
</dbReference>
<dbReference type="InterPro" id="IPR023408">
    <property type="entry name" value="MscS_beta-dom_sf"/>
</dbReference>
<keyword evidence="4 8" id="KW-0812">Transmembrane</keyword>
<evidence type="ECO:0000256" key="5">
    <source>
        <dbReference type="ARBA" id="ARBA00022989"/>
    </source>
</evidence>
<dbReference type="SUPFAM" id="SSF82861">
    <property type="entry name" value="Mechanosensitive channel protein MscS (YggB), transmembrane region"/>
    <property type="match status" value="1"/>
</dbReference>
<dbReference type="SUPFAM" id="SSF82689">
    <property type="entry name" value="Mechanosensitive channel protein MscS (YggB), C-terminal domain"/>
    <property type="match status" value="1"/>
</dbReference>
<dbReference type="Gene3D" id="3.30.70.100">
    <property type="match status" value="1"/>
</dbReference>
<dbReference type="Pfam" id="PF00924">
    <property type="entry name" value="MS_channel_2nd"/>
    <property type="match status" value="1"/>
</dbReference>
<dbReference type="PROSITE" id="PS01246">
    <property type="entry name" value="UPF0003"/>
    <property type="match status" value="1"/>
</dbReference>
<dbReference type="InterPro" id="IPR011014">
    <property type="entry name" value="MscS_channel_TM-2"/>
</dbReference>
<dbReference type="Gene3D" id="1.10.287.1260">
    <property type="match status" value="1"/>
</dbReference>
<dbReference type="GO" id="GO:0005886">
    <property type="term" value="C:plasma membrane"/>
    <property type="evidence" value="ECO:0007669"/>
    <property type="project" value="UniProtKB-SubCell"/>
</dbReference>
<comment type="similarity">
    <text evidence="2">Belongs to the MscS (TC 1.A.23) family.</text>
</comment>
<feature type="region of interest" description="Disordered" evidence="7">
    <location>
        <begin position="376"/>
        <end position="409"/>
    </location>
</feature>
<feature type="compositionally biased region" description="Low complexity" evidence="7">
    <location>
        <begin position="393"/>
        <end position="402"/>
    </location>
</feature>
<evidence type="ECO:0000313" key="12">
    <source>
        <dbReference type="Proteomes" id="UP001596447"/>
    </source>
</evidence>
<comment type="caution">
    <text evidence="11">The sequence shown here is derived from an EMBL/GenBank/DDBJ whole genome shotgun (WGS) entry which is preliminary data.</text>
</comment>
<dbReference type="RefSeq" id="WP_279529090.1">
    <property type="nucleotide sequence ID" value="NZ_CP122312.1"/>
</dbReference>
<evidence type="ECO:0000256" key="8">
    <source>
        <dbReference type="SAM" id="Phobius"/>
    </source>
</evidence>
<dbReference type="Gene3D" id="2.30.30.60">
    <property type="match status" value="1"/>
</dbReference>
<dbReference type="InterPro" id="IPR006686">
    <property type="entry name" value="MscS_channel_CS"/>
</dbReference>
<feature type="transmembrane region" description="Helical" evidence="8">
    <location>
        <begin position="31"/>
        <end position="52"/>
    </location>
</feature>
<evidence type="ECO:0000259" key="9">
    <source>
        <dbReference type="Pfam" id="PF00924"/>
    </source>
</evidence>
<dbReference type="PANTHER" id="PTHR30221:SF20">
    <property type="entry name" value="SMALL-CONDUCTANCE MECHANOSENSITIVE CHANNEL"/>
    <property type="match status" value="1"/>
</dbReference>
<dbReference type="Pfam" id="PF21082">
    <property type="entry name" value="MS_channel_3rd"/>
    <property type="match status" value="1"/>
</dbReference>
<keyword evidence="12" id="KW-1185">Reference proteome</keyword>
<dbReference type="AlphaFoldDB" id="A0ABD5Z1T6"/>
<feature type="transmembrane region" description="Helical" evidence="8">
    <location>
        <begin position="152"/>
        <end position="173"/>
    </location>
</feature>
<gene>
    <name evidence="11" type="ORF">ACFQJ9_06905</name>
</gene>
<evidence type="ECO:0000256" key="1">
    <source>
        <dbReference type="ARBA" id="ARBA00004651"/>
    </source>
</evidence>
<evidence type="ECO:0000256" key="4">
    <source>
        <dbReference type="ARBA" id="ARBA00022692"/>
    </source>
</evidence>
<keyword evidence="5 8" id="KW-1133">Transmembrane helix</keyword>
<keyword evidence="3" id="KW-1003">Cell membrane</keyword>
<feature type="transmembrane region" description="Helical" evidence="8">
    <location>
        <begin position="73"/>
        <end position="91"/>
    </location>
</feature>
<evidence type="ECO:0000256" key="7">
    <source>
        <dbReference type="SAM" id="MobiDB-lite"/>
    </source>
</evidence>
<comment type="subcellular location">
    <subcellularLocation>
        <location evidence="1">Cell membrane</location>
        <topology evidence="1">Multi-pass membrane protein</topology>
    </subcellularLocation>
</comment>
<evidence type="ECO:0000256" key="2">
    <source>
        <dbReference type="ARBA" id="ARBA00008017"/>
    </source>
</evidence>
<dbReference type="InterPro" id="IPR011066">
    <property type="entry name" value="MscS_channel_C_sf"/>
</dbReference>
<name>A0ABD5Z1T6_9EURY</name>
<reference evidence="11 12" key="1">
    <citation type="journal article" date="2019" name="Int. J. Syst. Evol. Microbiol.">
        <title>The Global Catalogue of Microorganisms (GCM) 10K type strain sequencing project: providing services to taxonomists for standard genome sequencing and annotation.</title>
        <authorList>
            <consortium name="The Broad Institute Genomics Platform"/>
            <consortium name="The Broad Institute Genome Sequencing Center for Infectious Disease"/>
            <person name="Wu L."/>
            <person name="Ma J."/>
        </authorList>
    </citation>
    <scope>NUCLEOTIDE SEQUENCE [LARGE SCALE GENOMIC DNA]</scope>
    <source>
        <strain evidence="11 12">XZGYJ-43</strain>
    </source>
</reference>
<organism evidence="11 12">
    <name type="scientific">Halospeciosus flavus</name>
    <dbReference type="NCBI Taxonomy" id="3032283"/>
    <lineage>
        <taxon>Archaea</taxon>
        <taxon>Methanobacteriati</taxon>
        <taxon>Methanobacteriota</taxon>
        <taxon>Stenosarchaea group</taxon>
        <taxon>Halobacteria</taxon>
        <taxon>Halobacteriales</taxon>
        <taxon>Halobacteriaceae</taxon>
        <taxon>Halospeciosus</taxon>
    </lineage>
</organism>
<dbReference type="InterPro" id="IPR049278">
    <property type="entry name" value="MS_channel_C"/>
</dbReference>
<evidence type="ECO:0000256" key="6">
    <source>
        <dbReference type="ARBA" id="ARBA00023136"/>
    </source>
</evidence>
<proteinExistence type="inferred from homology"/>
<feature type="transmembrane region" description="Helical" evidence="8">
    <location>
        <begin position="111"/>
        <end position="131"/>
    </location>
</feature>
<dbReference type="InterPro" id="IPR045275">
    <property type="entry name" value="MscS_archaea/bacteria_type"/>
</dbReference>